<evidence type="ECO:0000313" key="3">
    <source>
        <dbReference type="Proteomes" id="UP000670527"/>
    </source>
</evidence>
<evidence type="ECO:0008006" key="4">
    <source>
        <dbReference type="Google" id="ProtNLM"/>
    </source>
</evidence>
<feature type="chain" id="PRO_5045486319" description="CBM-cenC domain-containing protein" evidence="1">
    <location>
        <begin position="20"/>
        <end position="188"/>
    </location>
</feature>
<evidence type="ECO:0000313" key="2">
    <source>
        <dbReference type="EMBL" id="MBO3271898.1"/>
    </source>
</evidence>
<dbReference type="Gene3D" id="2.60.120.260">
    <property type="entry name" value="Galactose-binding domain-like"/>
    <property type="match status" value="1"/>
</dbReference>
<dbReference type="RefSeq" id="WP_208308195.1">
    <property type="nucleotide sequence ID" value="NZ_JAGETX010000008.1"/>
</dbReference>
<dbReference type="EMBL" id="JAGETX010000008">
    <property type="protein sequence ID" value="MBO3271898.1"/>
    <property type="molecule type" value="Genomic_DNA"/>
</dbReference>
<proteinExistence type="predicted"/>
<accession>A0ABS3TEV5</accession>
<organism evidence="2 3">
    <name type="scientific">Hymenobacter defluvii</name>
    <dbReference type="NCBI Taxonomy" id="2054411"/>
    <lineage>
        <taxon>Bacteria</taxon>
        <taxon>Pseudomonadati</taxon>
        <taxon>Bacteroidota</taxon>
        <taxon>Cytophagia</taxon>
        <taxon>Cytophagales</taxon>
        <taxon>Hymenobacteraceae</taxon>
        <taxon>Hymenobacter</taxon>
    </lineage>
</organism>
<gene>
    <name evidence="2" type="ORF">J4D97_14665</name>
</gene>
<name>A0ABS3TEV5_9BACT</name>
<dbReference type="SUPFAM" id="SSF49785">
    <property type="entry name" value="Galactose-binding domain-like"/>
    <property type="match status" value="1"/>
</dbReference>
<dbReference type="InterPro" id="IPR008979">
    <property type="entry name" value="Galactose-bd-like_sf"/>
</dbReference>
<comment type="caution">
    <text evidence="2">The sequence shown here is derived from an EMBL/GenBank/DDBJ whole genome shotgun (WGS) entry which is preliminary data.</text>
</comment>
<dbReference type="Proteomes" id="UP000670527">
    <property type="component" value="Unassembled WGS sequence"/>
</dbReference>
<evidence type="ECO:0000256" key="1">
    <source>
        <dbReference type="SAM" id="SignalP"/>
    </source>
</evidence>
<keyword evidence="1" id="KW-0732">Signal</keyword>
<keyword evidence="3" id="KW-1185">Reference proteome</keyword>
<reference evidence="2 3" key="1">
    <citation type="submission" date="2021-03" db="EMBL/GenBank/DDBJ databases">
        <authorList>
            <person name="Kim M.K."/>
        </authorList>
    </citation>
    <scope>NUCLEOTIDE SEQUENCE [LARGE SCALE GENOMIC DNA]</scope>
    <source>
        <strain evidence="2 3">BT507</strain>
    </source>
</reference>
<sequence>MSHSSSLRFWVLAMIGVLAACSIAADKAPTGDILVSNDFETLAGWMGATPVLTLTEEKAHSGWYSIKVDGSNEYSIGFNSTLGALHDVRVKKIRVSGWVFVPSEQATACLITHVGDAIPKTKPLLWDSFNMVKEVQGKYNQWVHVTKVLDIPMAADAYTNIGFYLWRNYASNQPVYFDDLVVTVEPGA</sequence>
<feature type="signal peptide" evidence="1">
    <location>
        <begin position="1"/>
        <end position="19"/>
    </location>
</feature>
<protein>
    <recommendedName>
        <fullName evidence="4">CBM-cenC domain-containing protein</fullName>
    </recommendedName>
</protein>